<gene>
    <name evidence="11" type="ORF">ACFQ14_09630</name>
</gene>
<comment type="cofactor">
    <cofactor evidence="1">
        <name>Ca(2+)</name>
        <dbReference type="ChEBI" id="CHEBI:29108"/>
    </cofactor>
</comment>
<dbReference type="InterPro" id="IPR001343">
    <property type="entry name" value="Hemolysn_Ca-bd"/>
</dbReference>
<dbReference type="InterPro" id="IPR001818">
    <property type="entry name" value="Pept_M10_metallopeptidase"/>
</dbReference>
<dbReference type="InterPro" id="IPR024079">
    <property type="entry name" value="MetalloPept_cat_dom_sf"/>
</dbReference>
<keyword evidence="4" id="KW-0964">Secreted</keyword>
<evidence type="ECO:0000313" key="11">
    <source>
        <dbReference type="EMBL" id="MFD0916666.1"/>
    </source>
</evidence>
<evidence type="ECO:0000256" key="3">
    <source>
        <dbReference type="ARBA" id="ARBA00009490"/>
    </source>
</evidence>
<dbReference type="Pfam" id="PF00413">
    <property type="entry name" value="Peptidase_M10"/>
    <property type="match status" value="1"/>
</dbReference>
<evidence type="ECO:0000256" key="4">
    <source>
        <dbReference type="ARBA" id="ARBA00022525"/>
    </source>
</evidence>
<dbReference type="Proteomes" id="UP001597101">
    <property type="component" value="Unassembled WGS sequence"/>
</dbReference>
<dbReference type="CDD" id="cd04277">
    <property type="entry name" value="ZnMc_serralysin_like"/>
    <property type="match status" value="1"/>
</dbReference>
<keyword evidence="7" id="KW-0677">Repeat</keyword>
<name>A0ABW3FDW5_9HYPH</name>
<dbReference type="SMART" id="SM00235">
    <property type="entry name" value="ZnMc"/>
    <property type="match status" value="1"/>
</dbReference>
<dbReference type="Gene3D" id="3.40.390.10">
    <property type="entry name" value="Collagenase (Catalytic Domain)"/>
    <property type="match status" value="1"/>
</dbReference>
<dbReference type="PANTHER" id="PTHR38340:SF1">
    <property type="entry name" value="S-LAYER PROTEIN"/>
    <property type="match status" value="1"/>
</dbReference>
<dbReference type="Pfam" id="PF08548">
    <property type="entry name" value="Peptidase_M10_C"/>
    <property type="match status" value="1"/>
</dbReference>
<dbReference type="PROSITE" id="PS00330">
    <property type="entry name" value="HEMOLYSIN_CALCIUM"/>
    <property type="match status" value="4"/>
</dbReference>
<keyword evidence="5" id="KW-0645">Protease</keyword>
<evidence type="ECO:0000256" key="7">
    <source>
        <dbReference type="ARBA" id="ARBA00022737"/>
    </source>
</evidence>
<dbReference type="SUPFAM" id="SSF55486">
    <property type="entry name" value="Metalloproteases ('zincins'), catalytic domain"/>
    <property type="match status" value="1"/>
</dbReference>
<dbReference type="InterPro" id="IPR050557">
    <property type="entry name" value="RTX_toxin/Mannuronan_C5-epim"/>
</dbReference>
<evidence type="ECO:0000256" key="8">
    <source>
        <dbReference type="ARBA" id="ARBA00022801"/>
    </source>
</evidence>
<keyword evidence="12" id="KW-1185">Reference proteome</keyword>
<keyword evidence="8" id="KW-0378">Hydrolase</keyword>
<accession>A0ABW3FDW5</accession>
<feature type="domain" description="Peptidase metallopeptidase" evidence="10">
    <location>
        <begin position="16"/>
        <end position="219"/>
    </location>
</feature>
<evidence type="ECO:0000256" key="2">
    <source>
        <dbReference type="ARBA" id="ARBA00004613"/>
    </source>
</evidence>
<dbReference type="PRINTS" id="PR00313">
    <property type="entry name" value="CABNDNGRPT"/>
</dbReference>
<sequence length="699" mass="74156">MPLTVDTVATGDPAVNGILHDDHYIGPVITYSFPAYASLYESSHYHALPGFEPLNNAQRNAVRETFDLIEEYTLVRFAEMTERADSHATLRLAQTDIRETYRPDGTIFSKPITTATAFNPSETPLGGDVFFNPDDFDTPSAGNFDQMTFYHEIGHAIGLEHSHENTDFGTTPTAYDHMSYTVMSYRMSEGAPIRSARADGYAETFMMIDIAALQHLYGADFTTNAGDTTYLFRPTEDKIFRTIWDGNGTDTYDFRLYSTDLRIDLNPGLSSDTNAGQTVLLNSGYVSGGEAPVYAEGNVFNALLYNGDTRSLIENALGGSGNDTISGNQAANLLNGNGGNDTIHGLGGSDTLYGLSGGDNIFGGLGRDRIFGGEDNDALRGEEDGDRIYGGSGNDDLFGGEGNDLLDGGTGSDEIRGGLGRDVILGRDGADDLFGDEEGDKIYGHQGADIVKGGGGNDFIRGGDDGDLLFGDEGRDAIFGDAGNDELHGGAEGDSLYGQAGLDSIYGGDGNDLIKGGADRDALFGDTGRDAIYGEDGDDVIRGGSGDDSLFGMDGLDDIYGDDGDDRLKGGVGADDLYGGNDNDILIGESGDDKLFGEAGNDLLLGGIGSNILNGGIGDDVFRFQTNDETNVIEDFTKGEDIIDMRAFGFTSYQDFLAGTDQFSVSGTGRYVTIDGNGSFSILLSGFSGALEESDFALF</sequence>
<dbReference type="Gene3D" id="2.150.10.10">
    <property type="entry name" value="Serralysin-like metalloprotease, C-terminal"/>
    <property type="match status" value="5"/>
</dbReference>
<dbReference type="Pfam" id="PF00353">
    <property type="entry name" value="HemolysinCabind"/>
    <property type="match status" value="8"/>
</dbReference>
<evidence type="ECO:0000256" key="5">
    <source>
        <dbReference type="ARBA" id="ARBA00022670"/>
    </source>
</evidence>
<evidence type="ECO:0000259" key="10">
    <source>
        <dbReference type="SMART" id="SM00235"/>
    </source>
</evidence>
<keyword evidence="6" id="KW-0479">Metal-binding</keyword>
<dbReference type="InterPro" id="IPR006026">
    <property type="entry name" value="Peptidase_Metallo"/>
</dbReference>
<evidence type="ECO:0000313" key="12">
    <source>
        <dbReference type="Proteomes" id="UP001597101"/>
    </source>
</evidence>
<dbReference type="InterPro" id="IPR011049">
    <property type="entry name" value="Serralysin-like_metalloprot_C"/>
</dbReference>
<organism evidence="11 12">
    <name type="scientific">Pseudahrensia aquimaris</name>
    <dbReference type="NCBI Taxonomy" id="744461"/>
    <lineage>
        <taxon>Bacteria</taxon>
        <taxon>Pseudomonadati</taxon>
        <taxon>Pseudomonadota</taxon>
        <taxon>Alphaproteobacteria</taxon>
        <taxon>Hyphomicrobiales</taxon>
        <taxon>Ahrensiaceae</taxon>
        <taxon>Pseudahrensia</taxon>
    </lineage>
</organism>
<reference evidence="12" key="1">
    <citation type="journal article" date="2019" name="Int. J. Syst. Evol. Microbiol.">
        <title>The Global Catalogue of Microorganisms (GCM) 10K type strain sequencing project: providing services to taxonomists for standard genome sequencing and annotation.</title>
        <authorList>
            <consortium name="The Broad Institute Genomics Platform"/>
            <consortium name="The Broad Institute Genome Sequencing Center for Infectious Disease"/>
            <person name="Wu L."/>
            <person name="Ma J."/>
        </authorList>
    </citation>
    <scope>NUCLEOTIDE SEQUENCE [LARGE SCALE GENOMIC DNA]</scope>
    <source>
        <strain evidence="12">CCUG 60023</strain>
    </source>
</reference>
<comment type="similarity">
    <text evidence="3">Belongs to the peptidase M10B family.</text>
</comment>
<dbReference type="InterPro" id="IPR013858">
    <property type="entry name" value="Peptidase_M10B_C"/>
</dbReference>
<dbReference type="InterPro" id="IPR034033">
    <property type="entry name" value="Serralysin-like"/>
</dbReference>
<comment type="subcellular location">
    <subcellularLocation>
        <location evidence="2">Secreted</location>
    </subcellularLocation>
</comment>
<dbReference type="RefSeq" id="WP_377212523.1">
    <property type="nucleotide sequence ID" value="NZ_JBHTJV010000009.1"/>
</dbReference>
<keyword evidence="9" id="KW-0862">Zinc</keyword>
<evidence type="ECO:0000256" key="6">
    <source>
        <dbReference type="ARBA" id="ARBA00022723"/>
    </source>
</evidence>
<evidence type="ECO:0000256" key="1">
    <source>
        <dbReference type="ARBA" id="ARBA00001913"/>
    </source>
</evidence>
<comment type="caution">
    <text evidence="11">The sequence shown here is derived from an EMBL/GenBank/DDBJ whole genome shotgun (WGS) entry which is preliminary data.</text>
</comment>
<evidence type="ECO:0000256" key="9">
    <source>
        <dbReference type="ARBA" id="ARBA00022833"/>
    </source>
</evidence>
<proteinExistence type="inferred from homology"/>
<dbReference type="SUPFAM" id="SSF51120">
    <property type="entry name" value="beta-Roll"/>
    <property type="match status" value="3"/>
</dbReference>
<dbReference type="PANTHER" id="PTHR38340">
    <property type="entry name" value="S-LAYER PROTEIN"/>
    <property type="match status" value="1"/>
</dbReference>
<protein>
    <submittedName>
        <fullName evidence="11">M10 family metallopeptidase C-terminal domain-containing protein</fullName>
    </submittedName>
</protein>
<dbReference type="EMBL" id="JBHTJV010000009">
    <property type="protein sequence ID" value="MFD0916666.1"/>
    <property type="molecule type" value="Genomic_DNA"/>
</dbReference>
<dbReference type="InterPro" id="IPR018511">
    <property type="entry name" value="Hemolysin-typ_Ca-bd_CS"/>
</dbReference>